<evidence type="ECO:0000259" key="3">
    <source>
        <dbReference type="PROSITE" id="PS50921"/>
    </source>
</evidence>
<keyword evidence="1" id="KW-0805">Transcription regulation</keyword>
<dbReference type="SUPFAM" id="SSF52172">
    <property type="entry name" value="CheY-like"/>
    <property type="match status" value="1"/>
</dbReference>
<dbReference type="InterPro" id="IPR036388">
    <property type="entry name" value="WH-like_DNA-bd_sf"/>
</dbReference>
<keyword evidence="5" id="KW-1185">Reference proteome</keyword>
<accession>A0ABY3Z3N4</accession>
<dbReference type="SUPFAM" id="SSF55781">
    <property type="entry name" value="GAF domain-like"/>
    <property type="match status" value="1"/>
</dbReference>
<dbReference type="Gene3D" id="3.30.450.40">
    <property type="match status" value="1"/>
</dbReference>
<reference evidence="4 5" key="1">
    <citation type="submission" date="2022-03" db="EMBL/GenBank/DDBJ databases">
        <title>Complete genome of Streptomyces rimosus ssp. rimosus R7 (=ATCC 10970).</title>
        <authorList>
            <person name="Beganovic S."/>
            <person name="Ruckert C."/>
            <person name="Busche T."/>
            <person name="Kalinowski J."/>
            <person name="Wittmann C."/>
        </authorList>
    </citation>
    <scope>NUCLEOTIDE SEQUENCE [LARGE SCALE GENOMIC DNA]</scope>
    <source>
        <strain evidence="4 5">R7</strain>
    </source>
</reference>
<evidence type="ECO:0000313" key="5">
    <source>
        <dbReference type="Proteomes" id="UP000829494"/>
    </source>
</evidence>
<dbReference type="Gene3D" id="1.10.10.10">
    <property type="entry name" value="Winged helix-like DNA-binding domain superfamily/Winged helix DNA-binding domain"/>
    <property type="match status" value="1"/>
</dbReference>
<feature type="domain" description="ANTAR" evidence="3">
    <location>
        <begin position="171"/>
        <end position="232"/>
    </location>
</feature>
<proteinExistence type="predicted"/>
<evidence type="ECO:0000313" key="4">
    <source>
        <dbReference type="EMBL" id="UNZ03084.1"/>
    </source>
</evidence>
<gene>
    <name evidence="4" type="ORF">SRIMR7_13090</name>
</gene>
<evidence type="ECO:0000256" key="1">
    <source>
        <dbReference type="ARBA" id="ARBA00023015"/>
    </source>
</evidence>
<dbReference type="EMBL" id="CP094298">
    <property type="protein sequence ID" value="UNZ03084.1"/>
    <property type="molecule type" value="Genomic_DNA"/>
</dbReference>
<dbReference type="Proteomes" id="UP000829494">
    <property type="component" value="Chromosome"/>
</dbReference>
<dbReference type="Pfam" id="PF03861">
    <property type="entry name" value="ANTAR"/>
    <property type="match status" value="1"/>
</dbReference>
<dbReference type="PIRSF" id="PIRSF036625">
    <property type="entry name" value="GAF_ANTAR"/>
    <property type="match status" value="1"/>
</dbReference>
<dbReference type="InterPro" id="IPR012074">
    <property type="entry name" value="GAF_ANTAR"/>
</dbReference>
<dbReference type="InterPro" id="IPR011006">
    <property type="entry name" value="CheY-like_superfamily"/>
</dbReference>
<dbReference type="PROSITE" id="PS50921">
    <property type="entry name" value="ANTAR"/>
    <property type="match status" value="1"/>
</dbReference>
<sequence length="243" mass="25783">MTTAPHHLASVFVELAGGGAPGPPGVPTLLARLTERSRELLAVRATAVTFSPGARDAPHVAASAADVRRLEQDAVAWREGPGPACRHSGRLLGDTPLTGTMARQRWPRYAPRALQLGCTHVAALPIRGHTGPVGSLVLLASRETPLTGDLLSLGQSLADFAAVTLLREHEVEAGRVLAAQLEHALANRVVIEQAKGALTARHALSPDTAFTMLRGYARSHQRLLTDVAREVVEGRLDPGRPHK</sequence>
<dbReference type="GeneID" id="66857821"/>
<dbReference type="InterPro" id="IPR029016">
    <property type="entry name" value="GAF-like_dom_sf"/>
</dbReference>
<dbReference type="InterPro" id="IPR005561">
    <property type="entry name" value="ANTAR"/>
</dbReference>
<keyword evidence="2" id="KW-0804">Transcription</keyword>
<evidence type="ECO:0000256" key="2">
    <source>
        <dbReference type="ARBA" id="ARBA00023163"/>
    </source>
</evidence>
<name>A0ABY3Z3N4_STRRM</name>
<dbReference type="SMART" id="SM01012">
    <property type="entry name" value="ANTAR"/>
    <property type="match status" value="1"/>
</dbReference>
<protein>
    <submittedName>
        <fullName evidence="4">ANTAR domain protein</fullName>
    </submittedName>
</protein>
<organism evidence="4 5">
    <name type="scientific">Streptomyces rimosus subsp. rimosus</name>
    <dbReference type="NCBI Taxonomy" id="132474"/>
    <lineage>
        <taxon>Bacteria</taxon>
        <taxon>Bacillati</taxon>
        <taxon>Actinomycetota</taxon>
        <taxon>Actinomycetes</taxon>
        <taxon>Kitasatosporales</taxon>
        <taxon>Streptomycetaceae</taxon>
        <taxon>Streptomyces</taxon>
    </lineage>
</organism>
<dbReference type="RefSeq" id="WP_003984583.1">
    <property type="nucleotide sequence ID" value="NZ_CP043497.1"/>
</dbReference>